<gene>
    <name evidence="2" type="ORF">IC761_20915</name>
</gene>
<dbReference type="InterPro" id="IPR004360">
    <property type="entry name" value="Glyas_Fos-R_dOase_dom"/>
</dbReference>
<dbReference type="Gene3D" id="3.10.180.10">
    <property type="entry name" value="2,3-Dihydroxybiphenyl 1,2-Dioxygenase, domain 1"/>
    <property type="match status" value="1"/>
</dbReference>
<evidence type="ECO:0000259" key="1">
    <source>
        <dbReference type="PROSITE" id="PS51819"/>
    </source>
</evidence>
<dbReference type="InterPro" id="IPR037523">
    <property type="entry name" value="VOC_core"/>
</dbReference>
<dbReference type="SUPFAM" id="SSF54593">
    <property type="entry name" value="Glyoxalase/Bleomycin resistance protein/Dihydroxybiphenyl dioxygenase"/>
    <property type="match status" value="1"/>
</dbReference>
<dbReference type="Pfam" id="PF00903">
    <property type="entry name" value="Glyoxalase"/>
    <property type="match status" value="1"/>
</dbReference>
<dbReference type="RefSeq" id="WP_195798520.1">
    <property type="nucleotide sequence ID" value="NZ_CP061379.1"/>
</dbReference>
<sequence>MQSKMTPWAFVLAVPDINRSSQYFHDVLGFQIGWEDATDWRLVERDGVRIMLGQCPADIHPSALGSHNWFGYLEVDDVDSLHAEFAARGAICSAPKDTHYGMREIIITTTDGHRLVCGQPSQRS</sequence>
<dbReference type="Proteomes" id="UP000594621">
    <property type="component" value="Chromosome"/>
</dbReference>
<dbReference type="AlphaFoldDB" id="A0A7S9D0K5"/>
<dbReference type="EMBL" id="CP061379">
    <property type="protein sequence ID" value="QPF88977.1"/>
    <property type="molecule type" value="Genomic_DNA"/>
</dbReference>
<evidence type="ECO:0000313" key="2">
    <source>
        <dbReference type="EMBL" id="QPF88977.1"/>
    </source>
</evidence>
<evidence type="ECO:0000313" key="3">
    <source>
        <dbReference type="Proteomes" id="UP000594621"/>
    </source>
</evidence>
<dbReference type="PROSITE" id="PS51819">
    <property type="entry name" value="VOC"/>
    <property type="match status" value="1"/>
</dbReference>
<feature type="domain" description="VOC" evidence="1">
    <location>
        <begin position="6"/>
        <end position="120"/>
    </location>
</feature>
<accession>A0A7S9D0K5</accession>
<reference evidence="2 3" key="1">
    <citation type="submission" date="2020-09" db="EMBL/GenBank/DDBJ databases">
        <title>Complete genomes of bradyrhizobia occurring on native shrubby legumes in Australia.</title>
        <authorList>
            <person name="Lafay B."/>
        </authorList>
    </citation>
    <scope>NUCLEOTIDE SEQUENCE [LARGE SCALE GENOMIC DNA]</scope>
    <source>
        <strain evidence="2 3">BDV5040</strain>
    </source>
</reference>
<organism evidence="2 3">
    <name type="scientific">Bradyrhizobium commune</name>
    <dbReference type="NCBI Taxonomy" id="83627"/>
    <lineage>
        <taxon>Bacteria</taxon>
        <taxon>Pseudomonadati</taxon>
        <taxon>Pseudomonadota</taxon>
        <taxon>Alphaproteobacteria</taxon>
        <taxon>Hyphomicrobiales</taxon>
        <taxon>Nitrobacteraceae</taxon>
        <taxon>Bradyrhizobium</taxon>
    </lineage>
</organism>
<protein>
    <submittedName>
        <fullName evidence="2">VOC family protein</fullName>
    </submittedName>
</protein>
<proteinExistence type="predicted"/>
<dbReference type="KEGG" id="bcou:IC761_20915"/>
<dbReference type="InterPro" id="IPR029068">
    <property type="entry name" value="Glyas_Bleomycin-R_OHBP_Dase"/>
</dbReference>
<name>A0A7S9D0K5_9BRAD</name>
<keyword evidence="3" id="KW-1185">Reference proteome</keyword>